<evidence type="ECO:0000256" key="1">
    <source>
        <dbReference type="SAM" id="Coils"/>
    </source>
</evidence>
<feature type="coiled-coil region" evidence="1">
    <location>
        <begin position="1253"/>
        <end position="1280"/>
    </location>
</feature>
<evidence type="ECO:0000313" key="3">
    <source>
        <dbReference type="Proteomes" id="UP000308730"/>
    </source>
</evidence>
<protein>
    <submittedName>
        <fullName evidence="2">Uncharacterized protein</fullName>
    </submittedName>
</protein>
<evidence type="ECO:0000313" key="2">
    <source>
        <dbReference type="EMBL" id="THH28037.1"/>
    </source>
</evidence>
<feature type="coiled-coil region" evidence="1">
    <location>
        <begin position="385"/>
        <end position="454"/>
    </location>
</feature>
<keyword evidence="3" id="KW-1185">Reference proteome</keyword>
<feature type="coiled-coil region" evidence="1">
    <location>
        <begin position="1070"/>
        <end position="1146"/>
    </location>
</feature>
<organism evidence="2 3">
    <name type="scientific">Antrodiella citrinella</name>
    <dbReference type="NCBI Taxonomy" id="2447956"/>
    <lineage>
        <taxon>Eukaryota</taxon>
        <taxon>Fungi</taxon>
        <taxon>Dikarya</taxon>
        <taxon>Basidiomycota</taxon>
        <taxon>Agaricomycotina</taxon>
        <taxon>Agaricomycetes</taxon>
        <taxon>Polyporales</taxon>
        <taxon>Steccherinaceae</taxon>
        <taxon>Antrodiella</taxon>
    </lineage>
</organism>
<sequence length="1582" mass="177239">MSASDATKALSETQLTIGSFIHDMNKANKRIPELVIEGENLSIENAAHLKRIGELEKQLKTAQNGNEALGDIQLELDGIYATSQATTEYAAYLVAWEDQVTEIIGHAGIHDVITLMDQEDANGKILSLEEEVKGMRTEVDSYKKSNQELLIIQAERDTLLERATEQENLILDMQAENKRLKGEKLRLSVRDDAAIAVEEVTGLFSRASEGFQREMKRVRDETDLLGRDGGEGLNEHIVHLEMELANQRALVQSRDDSMKSLTSEQDALKLALDKEIGRLRKQIKIWKEGAAIDQTLLVENGDTITKLTSERDDLLRKEAHAQEAKRCAKEEAKDLSEQLTTATTNHNIQLTAKDGTISMLTSERDDVLRDMTQAVQAKQWAHDEVKKLQRQLERSKVAAADHSTQLTSKDEIISTLAYERDELLHKEAHAQEAKRSAEEQAKGLNEQLTTAATEHSTQLMAKDGTISTLTSERDELLRKESHAQELKRSAEGQAKSLIEQLTTAATEHSTQLMAKDGTISTLTSERDNLLRDVTQSASEEVENLKTQIEQLKTAAADHSTQLVANNGTIGTLTFERDELLRKEANTARKIQDLSSLEVETQNMRQQIELLQTSATAHGSLIDTKDTTITGLEALVESLKNDLETNRITMENLQEEAQAALCMRDVLDPDDNDFDIPQGGSVTPRHADGAVGASDFSVEQDPELVHKCETLAAQLIEAQGQSKERYVLLLRHEDTISKLTSEQHGLLLRFEQANSKNTWLQTQLSDVQDEVKRKTAEYNDMIIRTEKDKAQQTHYSATLVSQVQDLRTRIETDAQAYDSDIRQKDAHILNLDIAKDSFSRTSEAASQRVKYLEAQLLRLQEESSERYNLILQNEGAITNLTRAKDDISRKFEVIQSANITLRAQMESNSDDDGHLKEIEDTREKIKLLEYEILTTATRYSTQLTAKDGTIGTLTSERDELLRKESHAQELKRSAEGQAKSLIEQLTTAATEHSTQLTAKDGTISTLTSERDELLRKEAHAQEAKRSAEEQAKGLNEQLTTAATEHSTQLMAKDGTISTLTSERDNLLRDVTQSASEEVENLKTQIEQLKTAAADHSTQLVANNGTIGTLTFERDELLRKEAHAQEAKRSAEEQAKGLNEQLTTAATERNSQLMAKDGTIITLTSERDSLQAELKSCQALLTLRIEAFEALESQSASSEATAEADRLALTFSDEMKAKLIAALRTDQAARDVIITELQLRCEQILLERSERDTALSKLQDEYNKKTSEIQELTRQLNEAHRLGRALIFECLGIDNYKESYTLKSTSDERLAAFATHPELYGPKLRNSTLDLNGDTMSEMAALPWNEALAFLLASKAEEIALAAKDGRFGVPGATLWRALITARMKEILQLVSQRNLRTSETAEDVVTRIQAVDLITRTRNIETSLRHRKWDNRLKICITMQKICQQSQTTGSASQMYFEHAAKLVNRLTDGGMSDEEDGIETRSINGREKDVRVKCVKKLYWRHPIIKRTLDNIDNADTQPNQFIRRPGRLAIDRVAVDDVSTRIPPTGLPKSFFDPGWLAKLRPDELDKLAFAVDDFTLYDFS</sequence>
<dbReference type="OrthoDB" id="2985011at2759"/>
<proteinExistence type="predicted"/>
<feature type="coiled-coil region" evidence="1">
    <location>
        <begin position="311"/>
        <end position="345"/>
    </location>
</feature>
<reference evidence="2 3" key="1">
    <citation type="submission" date="2019-02" db="EMBL/GenBank/DDBJ databases">
        <title>Genome sequencing of the rare red list fungi Antrodiella citrinella (Flaviporus citrinellus).</title>
        <authorList>
            <person name="Buettner E."/>
            <person name="Kellner H."/>
        </authorList>
    </citation>
    <scope>NUCLEOTIDE SEQUENCE [LARGE SCALE GENOMIC DNA]</scope>
    <source>
        <strain evidence="2 3">DSM 108506</strain>
    </source>
</reference>
<accession>A0A4S4MRL5</accession>
<comment type="caution">
    <text evidence="2">The sequence shown here is derived from an EMBL/GenBank/DDBJ whole genome shotgun (WGS) entry which is preliminary data.</text>
</comment>
<gene>
    <name evidence="2" type="ORF">EUX98_g6152</name>
</gene>
<dbReference type="Proteomes" id="UP000308730">
    <property type="component" value="Unassembled WGS sequence"/>
</dbReference>
<feature type="coiled-coil region" evidence="1">
    <location>
        <begin position="593"/>
        <end position="659"/>
    </location>
</feature>
<feature type="coiled-coil region" evidence="1">
    <location>
        <begin position="534"/>
        <end position="561"/>
    </location>
</feature>
<keyword evidence="1" id="KW-0175">Coiled coil</keyword>
<feature type="coiled-coil region" evidence="1">
    <location>
        <begin position="118"/>
        <end position="183"/>
    </location>
</feature>
<feature type="coiled-coil region" evidence="1">
    <location>
        <begin position="1009"/>
        <end position="1043"/>
    </location>
</feature>
<dbReference type="EMBL" id="SGPM01000206">
    <property type="protein sequence ID" value="THH28037.1"/>
    <property type="molecule type" value="Genomic_DNA"/>
</dbReference>
<name>A0A4S4MRL5_9APHY</name>